<comment type="caution">
    <text evidence="4">The sequence shown here is derived from an EMBL/GenBank/DDBJ whole genome shotgun (WGS) entry which is preliminary data.</text>
</comment>
<dbReference type="PANTHER" id="PTHR34475">
    <property type="match status" value="1"/>
</dbReference>
<dbReference type="Proteomes" id="UP000239406">
    <property type="component" value="Unassembled WGS sequence"/>
</dbReference>
<name>A0A2S5T0A4_9BURK</name>
<organism evidence="4 5">
    <name type="scientific">Caldimonas thermodepolymerans</name>
    <dbReference type="NCBI Taxonomy" id="215580"/>
    <lineage>
        <taxon>Bacteria</taxon>
        <taxon>Pseudomonadati</taxon>
        <taxon>Pseudomonadota</taxon>
        <taxon>Betaproteobacteria</taxon>
        <taxon>Burkholderiales</taxon>
        <taxon>Sphaerotilaceae</taxon>
        <taxon>Caldimonas</taxon>
    </lineage>
</organism>
<feature type="compositionally biased region" description="Low complexity" evidence="1">
    <location>
        <begin position="204"/>
        <end position="217"/>
    </location>
</feature>
<keyword evidence="2" id="KW-1133">Transmembrane helix</keyword>
<keyword evidence="2" id="KW-0472">Membrane</keyword>
<dbReference type="Pfam" id="PF13464">
    <property type="entry name" value="RodZ_C"/>
    <property type="match status" value="1"/>
</dbReference>
<protein>
    <submittedName>
        <fullName evidence="4">DUF4115 domain-containing protein</fullName>
    </submittedName>
</protein>
<feature type="region of interest" description="Disordered" evidence="1">
    <location>
        <begin position="165"/>
        <end position="229"/>
    </location>
</feature>
<dbReference type="GO" id="GO:0003677">
    <property type="term" value="F:DNA binding"/>
    <property type="evidence" value="ECO:0007669"/>
    <property type="project" value="InterPro"/>
</dbReference>
<accession>A0A2S5T0A4</accession>
<dbReference type="InterPro" id="IPR025194">
    <property type="entry name" value="RodZ-like_C"/>
</dbReference>
<evidence type="ECO:0000256" key="2">
    <source>
        <dbReference type="SAM" id="Phobius"/>
    </source>
</evidence>
<keyword evidence="5" id="KW-1185">Reference proteome</keyword>
<feature type="domain" description="Cytoskeleton protein RodZ-like C-terminal" evidence="3">
    <location>
        <begin position="234"/>
        <end position="305"/>
    </location>
</feature>
<evidence type="ECO:0000313" key="5">
    <source>
        <dbReference type="Proteomes" id="UP000239406"/>
    </source>
</evidence>
<dbReference type="PANTHER" id="PTHR34475:SF1">
    <property type="entry name" value="CYTOSKELETON PROTEIN RODZ"/>
    <property type="match status" value="1"/>
</dbReference>
<evidence type="ECO:0000313" key="4">
    <source>
        <dbReference type="EMBL" id="PPE68396.1"/>
    </source>
</evidence>
<evidence type="ECO:0000259" key="3">
    <source>
        <dbReference type="Pfam" id="PF13464"/>
    </source>
</evidence>
<dbReference type="RefSeq" id="WP_104358970.1">
    <property type="nucleotide sequence ID" value="NZ_CP064338.1"/>
</dbReference>
<feature type="compositionally biased region" description="Pro residues" evidence="1">
    <location>
        <begin position="194"/>
        <end position="203"/>
    </location>
</feature>
<dbReference type="EMBL" id="PSNY01000029">
    <property type="protein sequence ID" value="PPE68396.1"/>
    <property type="molecule type" value="Genomic_DNA"/>
</dbReference>
<gene>
    <name evidence="4" type="ORF">C1702_17335</name>
</gene>
<dbReference type="InterPro" id="IPR050400">
    <property type="entry name" value="Bact_Cytoskel_RodZ"/>
</dbReference>
<dbReference type="Gene3D" id="1.10.260.40">
    <property type="entry name" value="lambda repressor-like DNA-binding domains"/>
    <property type="match status" value="1"/>
</dbReference>
<dbReference type="AlphaFoldDB" id="A0A2S5T0A4"/>
<dbReference type="InterPro" id="IPR010982">
    <property type="entry name" value="Lambda_DNA-bd_dom_sf"/>
</dbReference>
<proteinExistence type="predicted"/>
<feature type="transmembrane region" description="Helical" evidence="2">
    <location>
        <begin position="126"/>
        <end position="143"/>
    </location>
</feature>
<reference evidence="4 5" key="1">
    <citation type="submission" date="2018-02" db="EMBL/GenBank/DDBJ databases">
        <title>Reclassifiation of [Polyangium] brachysporum DSM 7029 as Guopingzhaonella breviflexa gen. nov., sp. nov., a member of the family Comamonadaceae.</title>
        <authorList>
            <person name="Tang B."/>
        </authorList>
    </citation>
    <scope>NUCLEOTIDE SEQUENCE [LARGE SCALE GENOMIC DNA]</scope>
    <source>
        <strain evidence="4 5">DSM 15344</strain>
    </source>
</reference>
<sequence length="307" mass="31694">MTEADRSTAAPGAPAQSAGEMLKAARLAQGVHIAALAASIKVSVKKLEALEADQFDQLPDPTFARALAQTVCRFLKVDPAPILARLPEPGTPSRLEHVARGLNQPFRDGSSHAGDGVVLSALSRPAVWVPLLLIVAAVVLWLLPPGMLTLPGNWSRDDVAAPAAGNGTVTSTVPVMPPTDAPASETVHSAPLVVDPPPQPSPGAAPAAPSAPAAQPVPAAPPAAAPQAAEAPVVVRTTAESWMEVRDANGRVLLSRLVAPGETLTFGGSFPLRMRVGNAGATEVVVRGQPFDMTPFVRDNVARFEVK</sequence>
<evidence type="ECO:0000256" key="1">
    <source>
        <dbReference type="SAM" id="MobiDB-lite"/>
    </source>
</evidence>
<keyword evidence="2" id="KW-0812">Transmembrane</keyword>
<dbReference type="Pfam" id="PF13413">
    <property type="entry name" value="HTH_25"/>
    <property type="match status" value="1"/>
</dbReference>